<keyword evidence="2" id="KW-1185">Reference proteome</keyword>
<dbReference type="InterPro" id="IPR031977">
    <property type="entry name" value="DUF4783"/>
</dbReference>
<protein>
    <submittedName>
        <fullName evidence="1">Uncharacterized protein DUF4783</fullName>
    </submittedName>
</protein>
<dbReference type="Proteomes" id="UP000240708">
    <property type="component" value="Unassembled WGS sequence"/>
</dbReference>
<organism evidence="1 2">
    <name type="scientific">Cecembia rubra</name>
    <dbReference type="NCBI Taxonomy" id="1485585"/>
    <lineage>
        <taxon>Bacteria</taxon>
        <taxon>Pseudomonadati</taxon>
        <taxon>Bacteroidota</taxon>
        <taxon>Cytophagia</taxon>
        <taxon>Cytophagales</taxon>
        <taxon>Cyclobacteriaceae</taxon>
        <taxon>Cecembia</taxon>
    </lineage>
</organism>
<gene>
    <name evidence="1" type="ORF">CLV48_11543</name>
</gene>
<evidence type="ECO:0000313" key="1">
    <source>
        <dbReference type="EMBL" id="PSL00491.1"/>
    </source>
</evidence>
<proteinExistence type="predicted"/>
<dbReference type="AlphaFoldDB" id="A0A2P8DTF9"/>
<dbReference type="Pfam" id="PF16022">
    <property type="entry name" value="DUF4783"/>
    <property type="match status" value="1"/>
</dbReference>
<dbReference type="Gene3D" id="3.10.450.50">
    <property type="match status" value="1"/>
</dbReference>
<evidence type="ECO:0000313" key="2">
    <source>
        <dbReference type="Proteomes" id="UP000240708"/>
    </source>
</evidence>
<reference evidence="1 2" key="1">
    <citation type="submission" date="2018-03" db="EMBL/GenBank/DDBJ databases">
        <title>Genomic Encyclopedia of Archaeal and Bacterial Type Strains, Phase II (KMG-II): from individual species to whole genera.</title>
        <authorList>
            <person name="Goeker M."/>
        </authorList>
    </citation>
    <scope>NUCLEOTIDE SEQUENCE [LARGE SCALE GENOMIC DNA]</scope>
    <source>
        <strain evidence="1 2">DSM 28057</strain>
    </source>
</reference>
<name>A0A2P8DTF9_9BACT</name>
<accession>A0A2P8DTF9</accession>
<dbReference type="EMBL" id="PYGF01000015">
    <property type="protein sequence ID" value="PSL00491.1"/>
    <property type="molecule type" value="Genomic_DNA"/>
</dbReference>
<sequence>MLKNFTMKKLLYIGILFFIVFTYGQAKSINAQNNSIEEIVTVFQSGSSRELARFFAQGIDININGNQGDYSKSQAEVVMRDFFKKFPPMDFQLLHKGNNSDQIIYYIGNYKSEETVFKVFIRGRKEQNEFKVYSLDIVKN</sequence>
<comment type="caution">
    <text evidence="1">The sequence shown here is derived from an EMBL/GenBank/DDBJ whole genome shotgun (WGS) entry which is preliminary data.</text>
</comment>